<dbReference type="AlphaFoldDB" id="A0A495XXU3"/>
<keyword evidence="2 5" id="KW-0812">Transmembrane</keyword>
<dbReference type="EMBL" id="RBXT01000001">
    <property type="protein sequence ID" value="RKT79097.1"/>
    <property type="molecule type" value="Genomic_DNA"/>
</dbReference>
<dbReference type="Pfam" id="PF02656">
    <property type="entry name" value="DUF202"/>
    <property type="match status" value="1"/>
</dbReference>
<reference evidence="7 10" key="2">
    <citation type="submission" date="2020-08" db="EMBL/GenBank/DDBJ databases">
        <title>Genomic Encyclopedia of Type Strains, Phase IV (KMG-V): Genome sequencing to study the core and pangenomes of soil and plant-associated prokaryotes.</title>
        <authorList>
            <person name="Whitman W."/>
        </authorList>
    </citation>
    <scope>NUCLEOTIDE SEQUENCE [LARGE SCALE GENOMIC DNA]</scope>
    <source>
        <strain evidence="7 10">B3ACCR2</strain>
    </source>
</reference>
<evidence type="ECO:0000256" key="1">
    <source>
        <dbReference type="ARBA" id="ARBA00004127"/>
    </source>
</evidence>
<dbReference type="InterPro" id="IPR003807">
    <property type="entry name" value="DUF202"/>
</dbReference>
<evidence type="ECO:0000313" key="10">
    <source>
        <dbReference type="Proteomes" id="UP000590811"/>
    </source>
</evidence>
<evidence type="ECO:0000256" key="4">
    <source>
        <dbReference type="ARBA" id="ARBA00023136"/>
    </source>
</evidence>
<proteinExistence type="predicted"/>
<sequence>MSGGAGTPDAGSPASSPFDPGLQLERTLLAWQRTCLSLVIGSALCVRLLAAVDRAPVVPVALGALVLSAAGWATAVARYRRSHDSLVRDHRRLAAGGTLITCTAVAALLLAVGGAAFVVTTGGR</sequence>
<reference evidence="8 9" key="1">
    <citation type="submission" date="2018-10" db="EMBL/GenBank/DDBJ databases">
        <title>Sequencing the genomes of 1000 actinobacteria strains.</title>
        <authorList>
            <person name="Klenk H.-P."/>
        </authorList>
    </citation>
    <scope>NUCLEOTIDE SEQUENCE [LARGE SCALE GENOMIC DNA]</scope>
    <source>
        <strain evidence="8 9">DSM 44267</strain>
    </source>
</reference>
<keyword evidence="9" id="KW-1185">Reference proteome</keyword>
<evidence type="ECO:0000259" key="6">
    <source>
        <dbReference type="Pfam" id="PF02656"/>
    </source>
</evidence>
<feature type="domain" description="DUF202" evidence="6">
    <location>
        <begin position="19"/>
        <end position="82"/>
    </location>
</feature>
<keyword evidence="4 5" id="KW-0472">Membrane</keyword>
<keyword evidence="3 5" id="KW-1133">Transmembrane helix</keyword>
<name>A0A495XXU3_9MICO</name>
<dbReference type="RefSeq" id="WP_170165765.1">
    <property type="nucleotide sequence ID" value="NZ_JACHVT010000003.1"/>
</dbReference>
<dbReference type="Proteomes" id="UP000278440">
    <property type="component" value="Unassembled WGS sequence"/>
</dbReference>
<evidence type="ECO:0000313" key="8">
    <source>
        <dbReference type="EMBL" id="RKT79097.1"/>
    </source>
</evidence>
<dbReference type="Proteomes" id="UP000590811">
    <property type="component" value="Unassembled WGS sequence"/>
</dbReference>
<evidence type="ECO:0000256" key="2">
    <source>
        <dbReference type="ARBA" id="ARBA00022692"/>
    </source>
</evidence>
<evidence type="ECO:0000313" key="9">
    <source>
        <dbReference type="Proteomes" id="UP000278440"/>
    </source>
</evidence>
<evidence type="ECO:0000313" key="7">
    <source>
        <dbReference type="EMBL" id="MBB2986341.1"/>
    </source>
</evidence>
<evidence type="ECO:0000256" key="5">
    <source>
        <dbReference type="SAM" id="Phobius"/>
    </source>
</evidence>
<dbReference type="GO" id="GO:0012505">
    <property type="term" value="C:endomembrane system"/>
    <property type="evidence" value="ECO:0007669"/>
    <property type="project" value="UniProtKB-SubCell"/>
</dbReference>
<dbReference type="EMBL" id="JACHVT010000003">
    <property type="protein sequence ID" value="MBB2986341.1"/>
    <property type="molecule type" value="Genomic_DNA"/>
</dbReference>
<accession>A0A495XXU3</accession>
<evidence type="ECO:0000256" key="3">
    <source>
        <dbReference type="ARBA" id="ARBA00022989"/>
    </source>
</evidence>
<comment type="caution">
    <text evidence="8">The sequence shown here is derived from an EMBL/GenBank/DDBJ whole genome shotgun (WGS) entry which is preliminary data.</text>
</comment>
<organism evidence="8 9">
    <name type="scientific">Terracoccus luteus</name>
    <dbReference type="NCBI Taxonomy" id="53356"/>
    <lineage>
        <taxon>Bacteria</taxon>
        <taxon>Bacillati</taxon>
        <taxon>Actinomycetota</taxon>
        <taxon>Actinomycetes</taxon>
        <taxon>Micrococcales</taxon>
        <taxon>Intrasporangiaceae</taxon>
        <taxon>Terracoccus</taxon>
    </lineage>
</organism>
<protein>
    <submittedName>
        <fullName evidence="7">Uncharacterized membrane protein YidH (DUF202 family)</fullName>
    </submittedName>
    <submittedName>
        <fullName evidence="8">Uncharacterized protein DUF202</fullName>
    </submittedName>
</protein>
<comment type="subcellular location">
    <subcellularLocation>
        <location evidence="1">Endomembrane system</location>
        <topology evidence="1">Multi-pass membrane protein</topology>
    </subcellularLocation>
</comment>
<feature type="transmembrane region" description="Helical" evidence="5">
    <location>
        <begin position="98"/>
        <end position="119"/>
    </location>
</feature>
<gene>
    <name evidence="8" type="ORF">DFJ68_2552</name>
    <name evidence="7" type="ORF">FHW14_001495</name>
</gene>
<feature type="transmembrane region" description="Helical" evidence="5">
    <location>
        <begin position="34"/>
        <end position="52"/>
    </location>
</feature>
<feature type="transmembrane region" description="Helical" evidence="5">
    <location>
        <begin position="58"/>
        <end position="77"/>
    </location>
</feature>